<dbReference type="NCBIfam" id="NF005460">
    <property type="entry name" value="PRK07056.1"/>
    <property type="match status" value="1"/>
</dbReference>
<gene>
    <name evidence="2" type="ORF">DBV39_05705</name>
</gene>
<dbReference type="KEGG" id="boz:DBV39_05705"/>
<dbReference type="InterPro" id="IPR020556">
    <property type="entry name" value="Amidase_CS"/>
</dbReference>
<protein>
    <submittedName>
        <fullName evidence="2">Amidase</fullName>
        <ecNumber evidence="2">3.5.1.4</ecNumber>
    </submittedName>
</protein>
<feature type="domain" description="Amidase" evidence="1">
    <location>
        <begin position="31"/>
        <end position="446"/>
    </location>
</feature>
<proteinExistence type="predicted"/>
<dbReference type="AlphaFoldDB" id="A0A2R4XHN3"/>
<dbReference type="Gene3D" id="3.90.1300.10">
    <property type="entry name" value="Amidase signature (AS) domain"/>
    <property type="match status" value="1"/>
</dbReference>
<evidence type="ECO:0000313" key="3">
    <source>
        <dbReference type="Proteomes" id="UP000244571"/>
    </source>
</evidence>
<dbReference type="RefSeq" id="WP_108620710.1">
    <property type="nucleotide sequence ID" value="NZ_CP028901.1"/>
</dbReference>
<name>A0A2R4XHN3_9BURK</name>
<dbReference type="EC" id="3.5.1.4" evidence="2"/>
<dbReference type="InterPro" id="IPR036928">
    <property type="entry name" value="AS_sf"/>
</dbReference>
<dbReference type="OrthoDB" id="112488at2"/>
<evidence type="ECO:0000259" key="1">
    <source>
        <dbReference type="Pfam" id="PF01425"/>
    </source>
</evidence>
<dbReference type="Pfam" id="PF01425">
    <property type="entry name" value="Amidase"/>
    <property type="match status" value="1"/>
</dbReference>
<dbReference type="SUPFAM" id="SSF75304">
    <property type="entry name" value="Amidase signature (AS) enzymes"/>
    <property type="match status" value="1"/>
</dbReference>
<dbReference type="InterPro" id="IPR023631">
    <property type="entry name" value="Amidase_dom"/>
</dbReference>
<dbReference type="PANTHER" id="PTHR11895:SF176">
    <property type="entry name" value="AMIDASE AMID-RELATED"/>
    <property type="match status" value="1"/>
</dbReference>
<dbReference type="EMBL" id="CP028901">
    <property type="protein sequence ID" value="AWB33281.1"/>
    <property type="molecule type" value="Genomic_DNA"/>
</dbReference>
<dbReference type="GO" id="GO:0004040">
    <property type="term" value="F:amidase activity"/>
    <property type="evidence" value="ECO:0007669"/>
    <property type="project" value="UniProtKB-EC"/>
</dbReference>
<dbReference type="InterPro" id="IPR000120">
    <property type="entry name" value="Amidase"/>
</dbReference>
<dbReference type="Proteomes" id="UP000244571">
    <property type="component" value="Chromosome"/>
</dbReference>
<keyword evidence="3" id="KW-1185">Reference proteome</keyword>
<dbReference type="PROSITE" id="PS00571">
    <property type="entry name" value="AMIDASES"/>
    <property type="match status" value="1"/>
</dbReference>
<accession>A0A2R4XHN3</accession>
<dbReference type="PANTHER" id="PTHR11895">
    <property type="entry name" value="TRANSAMIDASE"/>
    <property type="match status" value="1"/>
</dbReference>
<keyword evidence="2" id="KW-0378">Hydrolase</keyword>
<sequence>MSSNLSIDQLAVAPLAEVASALQSGQTTSVELTRRFLASASDAQGQGSRVFTELFADQALAAARASDLLRAAGLARSPLEGIVLAVKDLFDVAGVSTKAGSFVLKNAPKAQADALIVRRLRAAGAVIIGLTNMTEFAFSGLGLNPHYGTPLNPWDRETGRIPGGSSSGSAVAVSDAMACAAIGTDTGGSVRIPAALCGLTGFKPTASRIDQTGALPLSPSLDSIGPIARSVQCCALLDAVMAGQCAPRLTSATAETVVLGMPRQLFMEAVDDDVANAFDRACGRLRDGGVQIVPIDLPELDELPHINHAGGLAAAESWAWHEELLERNAQHYDPRVAVRIRRGSTQTARDYIELTRARVNWIRRVTAKISGVDALVTPTVPRVAPALSALEIDDELYALTNMLMLRNPSVINFLDGCAISLPCHESGQAPVGLMLACASGQDARLLSVGLLCESLLKAQ</sequence>
<evidence type="ECO:0000313" key="2">
    <source>
        <dbReference type="EMBL" id="AWB33281.1"/>
    </source>
</evidence>
<organism evidence="2 3">
    <name type="scientific">Orrella marina</name>
    <dbReference type="NCBI Taxonomy" id="2163011"/>
    <lineage>
        <taxon>Bacteria</taxon>
        <taxon>Pseudomonadati</taxon>
        <taxon>Pseudomonadota</taxon>
        <taxon>Betaproteobacteria</taxon>
        <taxon>Burkholderiales</taxon>
        <taxon>Alcaligenaceae</taxon>
        <taxon>Orrella</taxon>
    </lineage>
</organism>
<reference evidence="2 3" key="1">
    <citation type="submission" date="2018-04" db="EMBL/GenBank/DDBJ databases">
        <title>Bordetella sp. HZ20 isolated from seawater.</title>
        <authorList>
            <person name="Sun C."/>
        </authorList>
    </citation>
    <scope>NUCLEOTIDE SEQUENCE [LARGE SCALE GENOMIC DNA]</scope>
    <source>
        <strain evidence="2 3">HZ20</strain>
    </source>
</reference>